<feature type="compositionally biased region" description="Basic residues" evidence="8">
    <location>
        <begin position="1000"/>
        <end position="1025"/>
    </location>
</feature>
<feature type="coiled-coil region" evidence="7">
    <location>
        <begin position="943"/>
        <end position="970"/>
    </location>
</feature>
<accession>A0A9Q0LL15</accession>
<dbReference type="Pfam" id="PF00632">
    <property type="entry name" value="HECT"/>
    <property type="match status" value="1"/>
</dbReference>
<reference evidence="10" key="1">
    <citation type="submission" date="2022-10" db="EMBL/GenBank/DDBJ databases">
        <title>Novel sulphate-reducing endosymbionts in the free-living metamonad Anaeramoeba.</title>
        <authorList>
            <person name="Jerlstrom-Hultqvist J."/>
            <person name="Cepicka I."/>
            <person name="Gallot-Lavallee L."/>
            <person name="Salas-Leiva D."/>
            <person name="Curtis B.A."/>
            <person name="Zahonova K."/>
            <person name="Pipaliya S."/>
            <person name="Dacks J."/>
            <person name="Roger A.J."/>
        </authorList>
    </citation>
    <scope>NUCLEOTIDE SEQUENCE</scope>
    <source>
        <strain evidence="10">BMAN</strain>
    </source>
</reference>
<keyword evidence="7" id="KW-0175">Coiled coil</keyword>
<dbReference type="InterPro" id="IPR011989">
    <property type="entry name" value="ARM-like"/>
</dbReference>
<keyword evidence="11" id="KW-1185">Reference proteome</keyword>
<dbReference type="PROSITE" id="PS50237">
    <property type="entry name" value="HECT"/>
    <property type="match status" value="1"/>
</dbReference>
<dbReference type="Gene3D" id="3.30.2410.10">
    <property type="entry name" value="Hect, E3 ligase catalytic domain"/>
    <property type="match status" value="1"/>
</dbReference>
<keyword evidence="4" id="KW-0808">Transferase</keyword>
<evidence type="ECO:0000313" key="10">
    <source>
        <dbReference type="EMBL" id="KAJ5074748.1"/>
    </source>
</evidence>
<dbReference type="PANTHER" id="PTHR45670:SF1">
    <property type="entry name" value="E3 UBIQUITIN-PROTEIN LIGASE HECTD1"/>
    <property type="match status" value="1"/>
</dbReference>
<name>A0A9Q0LL15_ANAIG</name>
<feature type="region of interest" description="Disordered" evidence="8">
    <location>
        <begin position="518"/>
        <end position="622"/>
    </location>
</feature>
<dbReference type="Pfam" id="PF25579">
    <property type="entry name" value="TPR_TRIP12_N"/>
    <property type="match status" value="1"/>
</dbReference>
<feature type="compositionally biased region" description="Basic and acidic residues" evidence="8">
    <location>
        <begin position="563"/>
        <end position="576"/>
    </location>
</feature>
<evidence type="ECO:0000256" key="1">
    <source>
        <dbReference type="ARBA" id="ARBA00000885"/>
    </source>
</evidence>
<dbReference type="Gene3D" id="1.25.10.10">
    <property type="entry name" value="Leucine-rich Repeat Variant"/>
    <property type="match status" value="1"/>
</dbReference>
<dbReference type="InterPro" id="IPR045322">
    <property type="entry name" value="HECTD1/TRIP12-like"/>
</dbReference>
<dbReference type="SUPFAM" id="SSF56204">
    <property type="entry name" value="Hect, E3 ligase catalytic domain"/>
    <property type="match status" value="1"/>
</dbReference>
<feature type="compositionally biased region" description="Low complexity" evidence="8">
    <location>
        <begin position="1029"/>
        <end position="1042"/>
    </location>
</feature>
<evidence type="ECO:0000313" key="11">
    <source>
        <dbReference type="Proteomes" id="UP001149090"/>
    </source>
</evidence>
<evidence type="ECO:0000256" key="7">
    <source>
        <dbReference type="SAM" id="Coils"/>
    </source>
</evidence>
<evidence type="ECO:0000256" key="8">
    <source>
        <dbReference type="SAM" id="MobiDB-lite"/>
    </source>
</evidence>
<feature type="domain" description="HECT" evidence="9">
    <location>
        <begin position="1337"/>
        <end position="1730"/>
    </location>
</feature>
<feature type="compositionally biased region" description="Basic residues" evidence="8">
    <location>
        <begin position="577"/>
        <end position="603"/>
    </location>
</feature>
<dbReference type="Proteomes" id="UP001149090">
    <property type="component" value="Unassembled WGS sequence"/>
</dbReference>
<dbReference type="GO" id="GO:0000209">
    <property type="term" value="P:protein polyubiquitination"/>
    <property type="evidence" value="ECO:0007669"/>
    <property type="project" value="TreeGrafter"/>
</dbReference>
<feature type="region of interest" description="Disordered" evidence="8">
    <location>
        <begin position="912"/>
        <end position="938"/>
    </location>
</feature>
<dbReference type="GO" id="GO:0061630">
    <property type="term" value="F:ubiquitin protein ligase activity"/>
    <property type="evidence" value="ECO:0007669"/>
    <property type="project" value="UniProtKB-EC"/>
</dbReference>
<dbReference type="InterPro" id="IPR016024">
    <property type="entry name" value="ARM-type_fold"/>
</dbReference>
<dbReference type="EMBL" id="JAPDFW010000069">
    <property type="protein sequence ID" value="KAJ5074748.1"/>
    <property type="molecule type" value="Genomic_DNA"/>
</dbReference>
<evidence type="ECO:0000259" key="9">
    <source>
        <dbReference type="PROSITE" id="PS50237"/>
    </source>
</evidence>
<evidence type="ECO:0000256" key="5">
    <source>
        <dbReference type="ARBA" id="ARBA00022786"/>
    </source>
</evidence>
<keyword evidence="5 6" id="KW-0833">Ubl conjugation pathway</keyword>
<organism evidence="10 11">
    <name type="scientific">Anaeramoeba ignava</name>
    <name type="common">Anaerobic marine amoeba</name>
    <dbReference type="NCBI Taxonomy" id="1746090"/>
    <lineage>
        <taxon>Eukaryota</taxon>
        <taxon>Metamonada</taxon>
        <taxon>Anaeramoebidae</taxon>
        <taxon>Anaeramoeba</taxon>
    </lineage>
</organism>
<evidence type="ECO:0000256" key="3">
    <source>
        <dbReference type="ARBA" id="ARBA00012485"/>
    </source>
</evidence>
<dbReference type="GO" id="GO:0043161">
    <property type="term" value="P:proteasome-mediated ubiquitin-dependent protein catabolic process"/>
    <property type="evidence" value="ECO:0007669"/>
    <property type="project" value="TreeGrafter"/>
</dbReference>
<gene>
    <name evidence="10" type="ORF">M0811_08103</name>
</gene>
<evidence type="ECO:0000256" key="6">
    <source>
        <dbReference type="PROSITE-ProRule" id="PRU00104"/>
    </source>
</evidence>
<feature type="compositionally biased region" description="Low complexity" evidence="8">
    <location>
        <begin position="608"/>
        <end position="622"/>
    </location>
</feature>
<comment type="catalytic activity">
    <reaction evidence="1">
        <text>S-ubiquitinyl-[E2 ubiquitin-conjugating enzyme]-L-cysteine + [acceptor protein]-L-lysine = [E2 ubiquitin-conjugating enzyme]-L-cysteine + N(6)-ubiquitinyl-[acceptor protein]-L-lysine.</text>
        <dbReference type="EC" id="2.3.2.26"/>
    </reaction>
</comment>
<evidence type="ECO:0000256" key="2">
    <source>
        <dbReference type="ARBA" id="ARBA00006331"/>
    </source>
</evidence>
<feature type="active site" description="Glycyl thioester intermediate" evidence="6">
    <location>
        <position position="1697"/>
    </location>
</feature>
<feature type="compositionally biased region" description="Acidic residues" evidence="8">
    <location>
        <begin position="925"/>
        <end position="937"/>
    </location>
</feature>
<feature type="region of interest" description="Disordered" evidence="8">
    <location>
        <begin position="988"/>
        <end position="1052"/>
    </location>
</feature>
<comment type="similarity">
    <text evidence="2">Belongs to the UPL family. K-HECT subfamily.</text>
</comment>
<evidence type="ECO:0000256" key="4">
    <source>
        <dbReference type="ARBA" id="ARBA00022679"/>
    </source>
</evidence>
<dbReference type="OMA" id="QEESTNT"/>
<dbReference type="InterPro" id="IPR057948">
    <property type="entry name" value="TPR_TRIP12_N"/>
</dbReference>
<comment type="caution">
    <text evidence="10">The sequence shown here is derived from an EMBL/GenBank/DDBJ whole genome shotgun (WGS) entry which is preliminary data.</text>
</comment>
<dbReference type="PANTHER" id="PTHR45670">
    <property type="entry name" value="E3 UBIQUITIN-PROTEIN LIGASE TRIP12"/>
    <property type="match status" value="1"/>
</dbReference>
<dbReference type="InterPro" id="IPR035983">
    <property type="entry name" value="Hect_E3_ubiquitin_ligase"/>
</dbReference>
<protein>
    <recommendedName>
        <fullName evidence="3">HECT-type E3 ubiquitin transferase</fullName>
        <ecNumber evidence="3">2.3.2.26</ecNumber>
    </recommendedName>
</protein>
<feature type="compositionally biased region" description="Basic and acidic residues" evidence="8">
    <location>
        <begin position="914"/>
        <end position="924"/>
    </location>
</feature>
<feature type="compositionally biased region" description="Basic residues" evidence="8">
    <location>
        <begin position="529"/>
        <end position="538"/>
    </location>
</feature>
<dbReference type="OrthoDB" id="423283at2759"/>
<dbReference type="SUPFAM" id="SSF48371">
    <property type="entry name" value="ARM repeat"/>
    <property type="match status" value="1"/>
</dbReference>
<dbReference type="InterPro" id="IPR000569">
    <property type="entry name" value="HECT_dom"/>
</dbReference>
<dbReference type="SMART" id="SM00119">
    <property type="entry name" value="HECTc"/>
    <property type="match status" value="1"/>
</dbReference>
<dbReference type="EC" id="2.3.2.26" evidence="3"/>
<dbReference type="Gene3D" id="3.90.1750.10">
    <property type="entry name" value="Hect, E3 ligase catalytic domains"/>
    <property type="match status" value="2"/>
</dbReference>
<proteinExistence type="inferred from homology"/>
<dbReference type="Gene3D" id="3.30.2160.10">
    <property type="entry name" value="Hect, E3 ligase catalytic domain"/>
    <property type="match status" value="1"/>
</dbReference>
<dbReference type="CDD" id="cd00078">
    <property type="entry name" value="HECTc"/>
    <property type="match status" value="1"/>
</dbReference>
<sequence>MDNLVNQLNQQNTTVVYEILREINDRIVLSTENRMPKSIMEKLLPEIVRLINLENAKNINILACQTLVNLLVVFPFCSPKVSQLAIPSLIAKLLSIEDIDLAENALEILEKLSYEENKQILRQGGLMAVLAFSGFFSMFGRQKALSAVANMTRDIPENYFKLISDSIPLLIQQFECDNEKVLDLSCLSMFRIFNQFIESPEKVQILANEKFVSELLGLLFQQIQKGSKISPSTFSSILGLLADLCKVYPKTIIYLHEHGVIKLLQIVFSQQNLILKEISGKFSKKQIFQILSLAESLLPFLPNDILPNIMISPNDDVEKSKKSIGYTRKITVNEEIWKKQIEFFEVNLQLIADFSLGLLPNFIQFQTELVLQRNRAKCLLIIFKCFFFLDAKFLSNILQNYAKETTVVITELITKELDPLRMGYAIHFATILMHKSPEIFTHYFFQHGIFYEISKIAKRKGNLIFKTIENQNQNENQNKIEKQIENQNENQIENEIENENENQIENQNENQIENQIENENENQIENPKKKEKKSRSIRIKNTQKIPKTQKEHSNHKSRLYRKMKSDSKLATTEKLKSKSNPKLKLKLKSNPKLKLKSKSKSKPKPNPEENNPNNLNNNNNNQKNQKWIDVLQKYCSENELKLHESNCEKAALFVSQFGKLVEKKLYSTQRVKILRRRVLFLHNPEKEMEYLIKTKLMLMSRQNSFSVFELHKSQFLIEFFRYLNPLSENNQNENVQNENIPNENNMQFENNHKFESKIEKIEKVFFKTTKSKDPNKAPLMPIQILIAKLQEVFSKYEMLFVFTFPWMDITVVGNSVNIQFQKHPDELGLNEYRKKSLSISCTTTTNELEDMIFQNVHLEDDPFLLGNPHFSINTSKSPFSRLKSALSIGKEHNHLREFLEMLELHRKFNISKSSDSESTDKSDTDSDSSDSSDEDDSYLNSKIRGFDRKINSLEKKITKLEMKANKVKSSPLRQTIFNKKIQKKRLKIESTIQKKDRFLRNHPPKKKKRNSRSSMKHQRKTKKSKEKSNNINPFKKPPNIDNLPKKEEQAVENQLKKSLHSSFHPLHLTYQGKIIQTNINYFPQIFLIWYQNSENKGISSFWDSIHVIQYQRLNPDLEQIAEIQQEEYQYEKSKPVNIENTQRQKEQYKRITVDDTILSQQLNSDFLLDFGDDSSPFVIEDFKASLQLLYILYYINEYFRFKRIHAKIPTIDNTQTSTINDAPNYEFLHPNQFISSKLTSKILVCLEDPFVVLTQFIPIWCRRMLWSGYHFLVPFHVRVRFFKLFSLESLRSFHHFHSFLEHHIEKSLDFELPRIPRHKIQVSRENILENAMQIMSTREALGASILEIEYFGEVGVGSGPSQEFFVLVSQELRKKTLNLWSDMSQNSFTNDSENIYVNSPNGLFPKPLADSYQYLMHLQNQENSLNLDQNPSVIYIEPSEEIRKENEKILALFEFMGKFVAKALSDERMIDLPFSEPFYRFFLKNKLTFTDLEILEPELARSLKELSQIAKQYRRTKDKSIKYRDSSIEDLYLSFVMPSDNIELKPNGKNIDVTLENLHEYIDLIINIRLHAGIQRQIDAFRSGFNEILPWNSLKIFNYEEFDFLVNGCSEIWTKELLKNNIKCEHGYSSESQVVEFFVEFLLELSPNDQRKFLQFITGSSRLPVGGIAKLSPTLTIVERIVTPFDPDSFLPTVMTCANYLKIPRYSSKSILAEKFTIAINEGQSSFHLS</sequence>